<sequence>MLSAGMNEMKIKRINYFGKKTIKKFIIQLNFNRDFELLDILKIAEFAKSIEEEFNDVPKIILMPKIINKRWQFYHDLR</sequence>
<dbReference type="EMBL" id="LAZR01005735">
    <property type="protein sequence ID" value="KKM97548.1"/>
    <property type="molecule type" value="Genomic_DNA"/>
</dbReference>
<name>A0A0F9LVV3_9ZZZZ</name>
<protein>
    <submittedName>
        <fullName evidence="1">Uncharacterized protein</fullName>
    </submittedName>
</protein>
<organism evidence="1">
    <name type="scientific">marine sediment metagenome</name>
    <dbReference type="NCBI Taxonomy" id="412755"/>
    <lineage>
        <taxon>unclassified sequences</taxon>
        <taxon>metagenomes</taxon>
        <taxon>ecological metagenomes</taxon>
    </lineage>
</organism>
<gene>
    <name evidence="1" type="ORF">LCGC14_1166950</name>
</gene>
<evidence type="ECO:0000313" key="1">
    <source>
        <dbReference type="EMBL" id="KKM97548.1"/>
    </source>
</evidence>
<dbReference type="AlphaFoldDB" id="A0A0F9LVV3"/>
<accession>A0A0F9LVV3</accession>
<comment type="caution">
    <text evidence="1">The sequence shown here is derived from an EMBL/GenBank/DDBJ whole genome shotgun (WGS) entry which is preliminary data.</text>
</comment>
<reference evidence="1" key="1">
    <citation type="journal article" date="2015" name="Nature">
        <title>Complex archaea that bridge the gap between prokaryotes and eukaryotes.</title>
        <authorList>
            <person name="Spang A."/>
            <person name="Saw J.H."/>
            <person name="Jorgensen S.L."/>
            <person name="Zaremba-Niedzwiedzka K."/>
            <person name="Martijn J."/>
            <person name="Lind A.E."/>
            <person name="van Eijk R."/>
            <person name="Schleper C."/>
            <person name="Guy L."/>
            <person name="Ettema T.J."/>
        </authorList>
    </citation>
    <scope>NUCLEOTIDE SEQUENCE</scope>
</reference>
<proteinExistence type="predicted"/>